<evidence type="ECO:0000313" key="4">
    <source>
        <dbReference type="Proteomes" id="UP000711614"/>
    </source>
</evidence>
<feature type="compositionally biased region" description="Low complexity" evidence="1">
    <location>
        <begin position="1"/>
        <end position="11"/>
    </location>
</feature>
<feature type="region of interest" description="Disordered" evidence="1">
    <location>
        <begin position="1"/>
        <end position="47"/>
    </location>
</feature>
<keyword evidence="4" id="KW-1185">Reference proteome</keyword>
<feature type="transmembrane region" description="Helical" evidence="2">
    <location>
        <begin position="95"/>
        <end position="117"/>
    </location>
</feature>
<keyword evidence="2" id="KW-0472">Membrane</keyword>
<gene>
    <name evidence="3" type="ORF">JOF48_003340</name>
</gene>
<evidence type="ECO:0000256" key="1">
    <source>
        <dbReference type="SAM" id="MobiDB-lite"/>
    </source>
</evidence>
<feature type="compositionally biased region" description="Pro residues" evidence="1">
    <location>
        <begin position="12"/>
        <end position="31"/>
    </location>
</feature>
<accession>A0ABS4Z0G8</accession>
<name>A0ABS4Z0G8_9MICC</name>
<sequence>MTQNTPENPANQPTPPPAYPSAPAAPQPPAPYGQQPPAYNQGQPGPYGAPAVDPGKTLGIISIILPFVGLGLVGLILGIIGKVKSKKAGFKNTPALVGIIISVVAIIGTIIFGIWLISYISDLSTQILEGCSNGEETVTIAGELVACPATLP</sequence>
<dbReference type="EMBL" id="JAGIOI010000001">
    <property type="protein sequence ID" value="MBP2414541.1"/>
    <property type="molecule type" value="Genomic_DNA"/>
</dbReference>
<keyword evidence="2" id="KW-1133">Transmembrane helix</keyword>
<organism evidence="3 4">
    <name type="scientific">Arthrobacter stackebrandtii</name>
    <dbReference type="NCBI Taxonomy" id="272161"/>
    <lineage>
        <taxon>Bacteria</taxon>
        <taxon>Bacillati</taxon>
        <taxon>Actinomycetota</taxon>
        <taxon>Actinomycetes</taxon>
        <taxon>Micrococcales</taxon>
        <taxon>Micrococcaceae</taxon>
        <taxon>Arthrobacter</taxon>
    </lineage>
</organism>
<protein>
    <recommendedName>
        <fullName evidence="5">DUF4190 domain-containing protein</fullName>
    </recommendedName>
</protein>
<evidence type="ECO:0000256" key="2">
    <source>
        <dbReference type="SAM" id="Phobius"/>
    </source>
</evidence>
<comment type="caution">
    <text evidence="3">The sequence shown here is derived from an EMBL/GenBank/DDBJ whole genome shotgun (WGS) entry which is preliminary data.</text>
</comment>
<reference evidence="3 4" key="1">
    <citation type="submission" date="2021-03" db="EMBL/GenBank/DDBJ databases">
        <title>Sequencing the genomes of 1000 actinobacteria strains.</title>
        <authorList>
            <person name="Klenk H.-P."/>
        </authorList>
    </citation>
    <scope>NUCLEOTIDE SEQUENCE [LARGE SCALE GENOMIC DNA]</scope>
    <source>
        <strain evidence="3 4">DSM 16005</strain>
    </source>
</reference>
<proteinExistence type="predicted"/>
<evidence type="ECO:0000313" key="3">
    <source>
        <dbReference type="EMBL" id="MBP2414541.1"/>
    </source>
</evidence>
<dbReference type="Proteomes" id="UP000711614">
    <property type="component" value="Unassembled WGS sequence"/>
</dbReference>
<dbReference type="RefSeq" id="WP_209682532.1">
    <property type="nucleotide sequence ID" value="NZ_JAGIOI010000001.1"/>
</dbReference>
<feature type="transmembrane region" description="Helical" evidence="2">
    <location>
        <begin position="60"/>
        <end position="83"/>
    </location>
</feature>
<keyword evidence="2" id="KW-0812">Transmembrane</keyword>
<feature type="compositionally biased region" description="Low complexity" evidence="1">
    <location>
        <begin position="32"/>
        <end position="47"/>
    </location>
</feature>
<evidence type="ECO:0008006" key="5">
    <source>
        <dbReference type="Google" id="ProtNLM"/>
    </source>
</evidence>